<dbReference type="CDD" id="cd02888">
    <property type="entry name" value="RNR_II_dimer"/>
    <property type="match status" value="1"/>
</dbReference>
<sequence>MRIERRYTTAGQSPYAAIPFRSAVSEIKNPDGSVVFRLEGIEVPETWSQVASDVLAQKYFRKAGVPARLKKFEENDVPSFLWRSVADEAALAELPEGERYGSEISSKQVFDRLAGCWTYWGWKGGYFSSEEDAAAFHDELRFMLATQRVAPNSPQWFNTGLHWAYGIDGPSQGHFYVDFKTGKLVKSKSSYEHPQPHACFIQGVQDDLVNEGGIMDLWVREARLFKYGSGTGSNFSMLRGEGEKLAGGGKSSGLMSFLKIGDRAAGAIKSGGTTRRAAKMVVVDADHPDIEAYIDWKVKEEQKVAALVTGSKTVKKHMKAVLKACVNCEGDGDSCFDPEQNPALKREIKLARKALVPDNYIKRVIQFAKQGYKDISFDTYDTDWDSDAYLTVSGQNSNNSVSLTDDFLRAVENDNDWNLTARTTGKVHKTLKARDLWEKIGYAAWASADPGLHFNSTMNDWHTCPASGRIRASNPCSEYMFLDDTACNLASANLLQFYDTQTKAFDVAAYEHLCRLWTVVLEISVTMAQFPSREIAELSYEYRTLGLGYANIGGLLMTMGLGYDSDEGRALAGALTAIMTGVAYATSAEMAGELGPFPGYKKNASHMLRVIRNHRTAAHGLADGYEGLSVTPVPLDHATLARLGGSAVTMAERSRIVWDEALEQGKRYGYRNAQATVIAPTGTIGLVMDCDTTGIEPDFALVKFKKLAGGGYFKIINRAVPDALRALGYREADIAEIEAYAVGHGSMKQAPGVNPSTLRSKGFTDEKIEAVEKGLKSAFDIKFVFNKWTLGEDFLTGTLKVPAEKLNDMSFELLPFLGFTKAEIEAANVHVCGAMTLEGAPHLKTEHYNVFDCANPCGRIGKRYLSVESHIRMMAAAQPFISGAISKTINMPNEATVEDCKSAYMLSWKLALKANALYRDGSKLSQPLNSALISDDDDEADDAVETLVAAPMAARATQISEKIVERIVERIERKREREKLPDRRTGYIQKATVGGHKVYVHTGEYSDGRLGEIFIDMHKEGAAFRAMMNNFAIAVSLGLQYGVPLEEYVEAFTFTRFEPSGFVAGNQSIKNATSILDYVFRELAISYLGRNDLAHVDPSEIGHDVMGGGVGQDKAPDAAPITSTPLASTGFRRGKPMNLLAIQGGGQGSHAANDAVARSVASTTGLATAGATALKEEPETYGEAEMAKLGFAAPAAQPTASERRAEAIMKGYVGDSCGECGNFTLVRNGTCLKCNTCGSTTGCS</sequence>
<evidence type="ECO:0000256" key="7">
    <source>
        <dbReference type="ARBA" id="ARBA00022741"/>
    </source>
</evidence>
<dbReference type="Pfam" id="PF08471">
    <property type="entry name" value="Ribonuc_red_2_N"/>
    <property type="match status" value="1"/>
</dbReference>
<evidence type="ECO:0000259" key="15">
    <source>
        <dbReference type="Pfam" id="PF08471"/>
    </source>
</evidence>
<evidence type="ECO:0000256" key="9">
    <source>
        <dbReference type="ARBA" id="ARBA00023157"/>
    </source>
</evidence>
<evidence type="ECO:0000313" key="17">
    <source>
        <dbReference type="EMBL" id="MBD3844675.1"/>
    </source>
</evidence>
<feature type="domain" description="Ribonucleotide reductase large subunit C-terminal" evidence="14">
    <location>
        <begin position="822"/>
        <end position="918"/>
    </location>
</feature>
<dbReference type="GO" id="GO:0031419">
    <property type="term" value="F:cobalamin binding"/>
    <property type="evidence" value="ECO:0007669"/>
    <property type="project" value="UniProtKB-KW"/>
</dbReference>
<evidence type="ECO:0000256" key="6">
    <source>
        <dbReference type="ARBA" id="ARBA00022634"/>
    </source>
</evidence>
<dbReference type="Gene3D" id="3.20.70.20">
    <property type="match status" value="3"/>
</dbReference>
<keyword evidence="5 13" id="KW-0846">Cobalamin</keyword>
<dbReference type="PANTHER" id="PTHR43371:SF1">
    <property type="entry name" value="RIBONUCLEOSIDE-DIPHOSPHATE REDUCTASE"/>
    <property type="match status" value="1"/>
</dbReference>
<dbReference type="Pfam" id="PF02867">
    <property type="entry name" value="Ribonuc_red_lgC"/>
    <property type="match status" value="2"/>
</dbReference>
<keyword evidence="8 13" id="KW-0560">Oxidoreductase</keyword>
<comment type="function">
    <text evidence="11 13">Catalyzes the reduction of ribonucleotides to deoxyribonucleotides. May function to provide a pool of deoxyribonucleotide precursors for DNA repair during oxygen limitation and/or for immediate growth after restoration of oxygen.</text>
</comment>
<keyword evidence="7 13" id="KW-0547">Nucleotide-binding</keyword>
<comment type="caution">
    <text evidence="17">The sequence shown here is derived from an EMBL/GenBank/DDBJ whole genome shotgun (WGS) entry which is preliminary data.</text>
</comment>
<dbReference type="NCBIfam" id="NF005736">
    <property type="entry name" value="PRK07562.1"/>
    <property type="match status" value="1"/>
</dbReference>
<feature type="domain" description="TSCPD" evidence="16">
    <location>
        <begin position="980"/>
        <end position="1085"/>
    </location>
</feature>
<dbReference type="InterPro" id="IPR029072">
    <property type="entry name" value="YebC-like"/>
</dbReference>
<evidence type="ECO:0000256" key="13">
    <source>
        <dbReference type="RuleBase" id="RU364064"/>
    </source>
</evidence>
<evidence type="ECO:0000259" key="14">
    <source>
        <dbReference type="Pfam" id="PF02867"/>
    </source>
</evidence>
<evidence type="ECO:0000256" key="2">
    <source>
        <dbReference type="ARBA" id="ARBA00007405"/>
    </source>
</evidence>
<dbReference type="InterPro" id="IPR000788">
    <property type="entry name" value="RNR_lg_C"/>
</dbReference>
<evidence type="ECO:0000256" key="1">
    <source>
        <dbReference type="ARBA" id="ARBA00001922"/>
    </source>
</evidence>
<feature type="domain" description="Ribonucleotide reductase class II vitamin B12-dependent N-terminal" evidence="15">
    <location>
        <begin position="22"/>
        <end position="147"/>
    </location>
</feature>
<protein>
    <recommendedName>
        <fullName evidence="4 13">Vitamin B12-dependent ribonucleotide reductase</fullName>
        <ecNumber evidence="3 13">1.17.4.1</ecNumber>
    </recommendedName>
</protein>
<gene>
    <name evidence="17" type="ORF">IED13_03100</name>
</gene>
<dbReference type="AlphaFoldDB" id="A0A927HWS7"/>
<dbReference type="EC" id="1.17.4.1" evidence="3 13"/>
<comment type="similarity">
    <text evidence="2 13">Belongs to the ribonucleoside diphosphate reductase class-2 family.</text>
</comment>
<dbReference type="Proteomes" id="UP000619295">
    <property type="component" value="Unassembled WGS sequence"/>
</dbReference>
<evidence type="ECO:0000259" key="16">
    <source>
        <dbReference type="Pfam" id="PF12637"/>
    </source>
</evidence>
<dbReference type="InterPro" id="IPR013678">
    <property type="entry name" value="RNR_2_N"/>
</dbReference>
<dbReference type="SUPFAM" id="SSF51998">
    <property type="entry name" value="PFL-like glycyl radical enzymes"/>
    <property type="match status" value="1"/>
</dbReference>
<accession>A0A927HWS7</accession>
<dbReference type="InterPro" id="IPR050862">
    <property type="entry name" value="RdRp_reductase_class-2"/>
</dbReference>
<name>A0A927HWS7_9HYPH</name>
<proteinExistence type="inferred from homology"/>
<dbReference type="PANTHER" id="PTHR43371">
    <property type="entry name" value="VITAMIN B12-DEPENDENT RIBONUCLEOTIDE REDUCTASE"/>
    <property type="match status" value="1"/>
</dbReference>
<dbReference type="FunFam" id="3.20.70.20:FF:000016">
    <property type="entry name" value="Vitamin B12-dependent ribonucleotide reductase"/>
    <property type="match status" value="1"/>
</dbReference>
<keyword evidence="9" id="KW-1015">Disulfide bond</keyword>
<evidence type="ECO:0000256" key="11">
    <source>
        <dbReference type="ARBA" id="ARBA00025437"/>
    </source>
</evidence>
<dbReference type="PRINTS" id="PR01183">
    <property type="entry name" value="RIBORDTASEM1"/>
</dbReference>
<evidence type="ECO:0000256" key="4">
    <source>
        <dbReference type="ARBA" id="ARBA00014409"/>
    </source>
</evidence>
<keyword evidence="10 13" id="KW-0170">Cobalt</keyword>
<evidence type="ECO:0000256" key="5">
    <source>
        <dbReference type="ARBA" id="ARBA00022628"/>
    </source>
</evidence>
<dbReference type="EMBL" id="JACXWY010000002">
    <property type="protein sequence ID" value="MBD3844675.1"/>
    <property type="molecule type" value="Genomic_DNA"/>
</dbReference>
<dbReference type="InterPro" id="IPR024434">
    <property type="entry name" value="TSCPD_dom"/>
</dbReference>
<comment type="catalytic activity">
    <reaction evidence="12 13">
        <text>a 2'-deoxyribonucleoside 5'-diphosphate + [thioredoxin]-disulfide + H2O = a ribonucleoside 5'-diphosphate + [thioredoxin]-dithiol</text>
        <dbReference type="Rhea" id="RHEA:23252"/>
        <dbReference type="Rhea" id="RHEA-COMP:10698"/>
        <dbReference type="Rhea" id="RHEA-COMP:10700"/>
        <dbReference type="ChEBI" id="CHEBI:15377"/>
        <dbReference type="ChEBI" id="CHEBI:29950"/>
        <dbReference type="ChEBI" id="CHEBI:50058"/>
        <dbReference type="ChEBI" id="CHEBI:57930"/>
        <dbReference type="ChEBI" id="CHEBI:73316"/>
        <dbReference type="EC" id="1.17.4.1"/>
    </reaction>
</comment>
<keyword evidence="18" id="KW-1185">Reference proteome</keyword>
<dbReference type="GO" id="GO:0071897">
    <property type="term" value="P:DNA biosynthetic process"/>
    <property type="evidence" value="ECO:0007669"/>
    <property type="project" value="UniProtKB-KW"/>
</dbReference>
<evidence type="ECO:0000256" key="10">
    <source>
        <dbReference type="ARBA" id="ARBA00023285"/>
    </source>
</evidence>
<organism evidence="17 18">
    <name type="scientific">Bosea spartocytisi</name>
    <dbReference type="NCBI Taxonomy" id="2773451"/>
    <lineage>
        <taxon>Bacteria</taxon>
        <taxon>Pseudomonadati</taxon>
        <taxon>Pseudomonadota</taxon>
        <taxon>Alphaproteobacteria</taxon>
        <taxon>Hyphomicrobiales</taxon>
        <taxon>Boseaceae</taxon>
        <taxon>Bosea</taxon>
    </lineage>
</organism>
<evidence type="ECO:0000256" key="12">
    <source>
        <dbReference type="ARBA" id="ARBA00047754"/>
    </source>
</evidence>
<keyword evidence="6 13" id="KW-0237">DNA synthesis</keyword>
<dbReference type="RefSeq" id="WP_191123350.1">
    <property type="nucleotide sequence ID" value="NZ_JACXWY010000002.1"/>
</dbReference>
<evidence type="ECO:0000313" key="18">
    <source>
        <dbReference type="Proteomes" id="UP000619295"/>
    </source>
</evidence>
<dbReference type="SUPFAM" id="SSF75625">
    <property type="entry name" value="YebC-like"/>
    <property type="match status" value="1"/>
</dbReference>
<evidence type="ECO:0000256" key="8">
    <source>
        <dbReference type="ARBA" id="ARBA00023002"/>
    </source>
</evidence>
<dbReference type="FunFam" id="3.20.70.20:FF:000017">
    <property type="entry name" value="Vitamin B12-dependent ribonucleotide reductase"/>
    <property type="match status" value="1"/>
</dbReference>
<dbReference type="NCBIfam" id="TIGR02504">
    <property type="entry name" value="NrdJ_Z"/>
    <property type="match status" value="1"/>
</dbReference>
<dbReference type="GO" id="GO:0004748">
    <property type="term" value="F:ribonucleoside-diphosphate reductase activity, thioredoxin disulfide as acceptor"/>
    <property type="evidence" value="ECO:0007669"/>
    <property type="project" value="UniProtKB-EC"/>
</dbReference>
<dbReference type="GO" id="GO:0000166">
    <property type="term" value="F:nucleotide binding"/>
    <property type="evidence" value="ECO:0007669"/>
    <property type="project" value="UniProtKB-KW"/>
</dbReference>
<dbReference type="InterPro" id="IPR013344">
    <property type="entry name" value="RNR_NrdJ/NrdZ"/>
</dbReference>
<feature type="domain" description="Ribonucleotide reductase large subunit C-terminal" evidence="14">
    <location>
        <begin position="198"/>
        <end position="757"/>
    </location>
</feature>
<dbReference type="Pfam" id="PF12637">
    <property type="entry name" value="TSCPD"/>
    <property type="match status" value="1"/>
</dbReference>
<reference evidence="17" key="1">
    <citation type="submission" date="2020-09" db="EMBL/GenBank/DDBJ databases">
        <title>Bosea spartocytisi sp. nov. a root nodule endophyte of Spartocytisus supranubius in the high mountain ecosystem fo the Teide National Park (Canary Islands, Spain).</title>
        <authorList>
            <person name="Pulido-Suarez L."/>
            <person name="Peix A."/>
            <person name="Igual J.M."/>
            <person name="Socas-Perez N."/>
            <person name="Velazquez E."/>
            <person name="Flores-Felix J.D."/>
            <person name="Leon-Barrios M."/>
        </authorList>
    </citation>
    <scope>NUCLEOTIDE SEQUENCE</scope>
    <source>
        <strain evidence="17">SSUT16</strain>
    </source>
</reference>
<comment type="cofactor">
    <cofactor evidence="1 13">
        <name>adenosylcob(III)alamin</name>
        <dbReference type="ChEBI" id="CHEBI:18408"/>
    </cofactor>
</comment>
<evidence type="ECO:0000256" key="3">
    <source>
        <dbReference type="ARBA" id="ARBA00012274"/>
    </source>
</evidence>
<dbReference type="GO" id="GO:0050897">
    <property type="term" value="F:cobalt ion binding"/>
    <property type="evidence" value="ECO:0007669"/>
    <property type="project" value="InterPro"/>
</dbReference>